<evidence type="ECO:0000313" key="2">
    <source>
        <dbReference type="Proteomes" id="UP000255106"/>
    </source>
</evidence>
<gene>
    <name evidence="1" type="ORF">NCTC10005_05761</name>
</gene>
<proteinExistence type="predicted"/>
<dbReference type="AntiFam" id="ANF00233">
    <property type="entry name" value="Shadow ORF (opposite trxB)"/>
</dbReference>
<evidence type="ECO:0000313" key="1">
    <source>
        <dbReference type="EMBL" id="STQ12958.1"/>
    </source>
</evidence>
<sequence>MQHNVAARHFIHQTFDQDLSARSVATVDKVHFRSDVRQIERLFYGSVTATDDRDFLVAIEETIAGCAGRNTATFERLF</sequence>
<dbReference type="EMBL" id="UGJB01000004">
    <property type="protein sequence ID" value="STQ12958.1"/>
    <property type="molecule type" value="Genomic_DNA"/>
</dbReference>
<protein>
    <submittedName>
        <fullName evidence="1">Uncharacterized protein</fullName>
    </submittedName>
</protein>
<dbReference type="AlphaFoldDB" id="A0A377M445"/>
<organism evidence="1 2">
    <name type="scientific">Enterobacter cloacae</name>
    <dbReference type="NCBI Taxonomy" id="550"/>
    <lineage>
        <taxon>Bacteria</taxon>
        <taxon>Pseudomonadati</taxon>
        <taxon>Pseudomonadota</taxon>
        <taxon>Gammaproteobacteria</taxon>
        <taxon>Enterobacterales</taxon>
        <taxon>Enterobacteriaceae</taxon>
        <taxon>Enterobacter</taxon>
        <taxon>Enterobacter cloacae complex</taxon>
    </lineage>
</organism>
<dbReference type="Proteomes" id="UP000255106">
    <property type="component" value="Unassembled WGS sequence"/>
</dbReference>
<reference evidence="1 2" key="1">
    <citation type="submission" date="2018-06" db="EMBL/GenBank/DDBJ databases">
        <authorList>
            <consortium name="Pathogen Informatics"/>
            <person name="Doyle S."/>
        </authorList>
    </citation>
    <scope>NUCLEOTIDE SEQUENCE [LARGE SCALE GENOMIC DNA]</scope>
    <source>
        <strain evidence="1 2">NCTC10005</strain>
    </source>
</reference>
<accession>A0A377M445</accession>
<name>A0A377M445_ENTCL</name>